<name>A0A933S1Z1_RHOPL</name>
<dbReference type="Proteomes" id="UP000782519">
    <property type="component" value="Unassembled WGS sequence"/>
</dbReference>
<evidence type="ECO:0000313" key="1">
    <source>
        <dbReference type="EMBL" id="MBI5131594.1"/>
    </source>
</evidence>
<proteinExistence type="predicted"/>
<reference evidence="1" key="1">
    <citation type="submission" date="2020-07" db="EMBL/GenBank/DDBJ databases">
        <title>Huge and variable diversity of episymbiotic CPR bacteria and DPANN archaea in groundwater ecosystems.</title>
        <authorList>
            <person name="He C.Y."/>
            <person name="Keren R."/>
            <person name="Whittaker M."/>
            <person name="Farag I.F."/>
            <person name="Doudna J."/>
            <person name="Cate J.H.D."/>
            <person name="Banfield J.F."/>
        </authorList>
    </citation>
    <scope>NUCLEOTIDE SEQUENCE</scope>
    <source>
        <strain evidence="1">NC_groundwater_1818_Pr3_B-0.1um_66_35</strain>
    </source>
</reference>
<dbReference type="EMBL" id="JACRJB010000053">
    <property type="protein sequence ID" value="MBI5131594.1"/>
    <property type="molecule type" value="Genomic_DNA"/>
</dbReference>
<protein>
    <submittedName>
        <fullName evidence="1">Uncharacterized protein</fullName>
    </submittedName>
</protein>
<dbReference type="AlphaFoldDB" id="A0A933S1Z1"/>
<evidence type="ECO:0000313" key="2">
    <source>
        <dbReference type="Proteomes" id="UP000782519"/>
    </source>
</evidence>
<accession>A0A933S1Z1</accession>
<comment type="caution">
    <text evidence="1">The sequence shown here is derived from an EMBL/GenBank/DDBJ whole genome shotgun (WGS) entry which is preliminary data.</text>
</comment>
<sequence>MKSTNPTTYLTTDELKELAAIKQRDAQSGSSGGRRRALMEEATVLEKLAKDRSSRG</sequence>
<gene>
    <name evidence="1" type="ORF">HZA66_19315</name>
</gene>
<organism evidence="1 2">
    <name type="scientific">Rhodopseudomonas palustris</name>
    <dbReference type="NCBI Taxonomy" id="1076"/>
    <lineage>
        <taxon>Bacteria</taxon>
        <taxon>Pseudomonadati</taxon>
        <taxon>Pseudomonadota</taxon>
        <taxon>Alphaproteobacteria</taxon>
        <taxon>Hyphomicrobiales</taxon>
        <taxon>Nitrobacteraceae</taxon>
        <taxon>Rhodopseudomonas</taxon>
    </lineage>
</organism>